<evidence type="ECO:0000256" key="6">
    <source>
        <dbReference type="ARBA" id="ARBA00038076"/>
    </source>
</evidence>
<sequence>MTRSTRSMSMVPVALGALRARRAQTAVLLLIAALVTAAAVAAPFFVLAASESLAAHDVSLAPAGQRLVTASRALSVSDGSAPFDQYRSDIRRDLRLPGFDQVTGATADGVVTGPAGSAASPLAARDDVCAQVVLRGGCPTGTDDALVSTQTAADLGVGVGDRVRFTTPARDTPLVLRVSGLYQPRDPAAPYWGAGGLLATATRPAASAAADRPRGTPDAVFVTWDGLRASRVADARYAVDHIATPAGLNALTAADIGRAVDDGAARLKADGYQLDTDLPRLVDRVLTDQRTIQLGVPLGAGQLVLFGWYALFLAVTAEATARRADIGLLKLRGLPRRRIWSLAGLQSALPVLAGLLPGVLLGYLLARALAGGVADPGQRRLAVALAAGAAAVAVLGGLLAALMAERRTVRADVAELLRRTPRRPKPGRRRILRAEMVDLALAALALAAVYQVHSAGQGSGLVVLAPGLVAFAAGLLAARLLPPVAARVARAGLRGGRLRAALTGTYLARRPGLGRLFALVAIASTLAGYAALAWGTSAAARHQRAVLEVGADRVLTVAPVATGRLLSAVRQADPSGRYAMAAVQTATSAVPAVLAVDSTRLAAVAAWSPGYGSVPDRLATLLHPPAPAPVPVVADRLRFTVTVNALGPGSTYLTAILSGPDGRRVLAGYGPLAVGRHDYETAGTPCATPPGCRLDGFALTGAAAVAGRPLDAPAPGLDLVLHSLSGAGLADRDRWRPSTDPVSVGPVLHSDPSGLHVTLPAGDSFTDGVRRDGQILLVDAPTPVPVVLAGQLRDAGLVGEPAVGLFASTAVPVRVAAQVPVLPRLGRAGALVDLDYADRLVDDGNGPRVSQVWLAAGTPAAVVDRLRAAGLRVLEDETVGGRAARYAGSGPVAALRFQLLGAVLAVILAGAGVVLVAAVERDPRAEELTALRHQGLPARAARASAFDGYAWLTGAALLAGLLVAPVDRLVTGAVLPLFSDDWRVLPPPPLLGPGALLVAVGCAVVLIGAAAGFAGYQLARRVSR</sequence>
<protein>
    <submittedName>
        <fullName evidence="9">ABC transporter permease</fullName>
    </submittedName>
</protein>
<keyword evidence="5 7" id="KW-0472">Membrane</keyword>
<feature type="transmembrane region" description="Helical" evidence="7">
    <location>
        <begin position="990"/>
        <end position="1016"/>
    </location>
</feature>
<evidence type="ECO:0000313" key="10">
    <source>
        <dbReference type="Proteomes" id="UP000722989"/>
    </source>
</evidence>
<comment type="subcellular location">
    <subcellularLocation>
        <location evidence="1">Cell membrane</location>
        <topology evidence="1">Multi-pass membrane protein</topology>
    </subcellularLocation>
</comment>
<feature type="transmembrane region" description="Helical" evidence="7">
    <location>
        <begin position="431"/>
        <end position="452"/>
    </location>
</feature>
<accession>A0ABX0Y143</accession>
<evidence type="ECO:0000256" key="3">
    <source>
        <dbReference type="ARBA" id="ARBA00022692"/>
    </source>
</evidence>
<evidence type="ECO:0000256" key="7">
    <source>
        <dbReference type="SAM" id="Phobius"/>
    </source>
</evidence>
<feature type="transmembrane region" description="Helical" evidence="7">
    <location>
        <begin position="458"/>
        <end position="481"/>
    </location>
</feature>
<evidence type="ECO:0000256" key="2">
    <source>
        <dbReference type="ARBA" id="ARBA00022475"/>
    </source>
</evidence>
<keyword evidence="4 7" id="KW-1133">Transmembrane helix</keyword>
<feature type="transmembrane region" description="Helical" evidence="7">
    <location>
        <begin position="949"/>
        <end position="970"/>
    </location>
</feature>
<name>A0ABX0Y143_9ACTN</name>
<feature type="domain" description="ABC3 transporter permease C-terminal" evidence="8">
    <location>
        <begin position="303"/>
        <end position="402"/>
    </location>
</feature>
<organism evidence="9 10">
    <name type="scientific">Planosporangium thailandense</name>
    <dbReference type="NCBI Taxonomy" id="765197"/>
    <lineage>
        <taxon>Bacteria</taxon>
        <taxon>Bacillati</taxon>
        <taxon>Actinomycetota</taxon>
        <taxon>Actinomycetes</taxon>
        <taxon>Micromonosporales</taxon>
        <taxon>Micromonosporaceae</taxon>
        <taxon>Planosporangium</taxon>
    </lineage>
</organism>
<proteinExistence type="inferred from homology"/>
<feature type="transmembrane region" description="Helical" evidence="7">
    <location>
        <begin position="899"/>
        <end position="919"/>
    </location>
</feature>
<feature type="transmembrane region" description="Helical" evidence="7">
    <location>
        <begin position="342"/>
        <end position="366"/>
    </location>
</feature>
<reference evidence="9 10" key="1">
    <citation type="submission" date="2020-03" db="EMBL/GenBank/DDBJ databases">
        <title>WGS of the type strain of Planosporangium spp.</title>
        <authorList>
            <person name="Thawai C."/>
        </authorList>
    </citation>
    <scope>NUCLEOTIDE SEQUENCE [LARGE SCALE GENOMIC DNA]</scope>
    <source>
        <strain evidence="9 10">TBRC 5610</strain>
    </source>
</reference>
<dbReference type="RefSeq" id="WP_167926968.1">
    <property type="nucleotide sequence ID" value="NZ_JAATVY010000015.1"/>
</dbReference>
<evidence type="ECO:0000256" key="5">
    <source>
        <dbReference type="ARBA" id="ARBA00023136"/>
    </source>
</evidence>
<feature type="transmembrane region" description="Helical" evidence="7">
    <location>
        <begin position="300"/>
        <end position="321"/>
    </location>
</feature>
<feature type="transmembrane region" description="Helical" evidence="7">
    <location>
        <begin position="516"/>
        <end position="535"/>
    </location>
</feature>
<dbReference type="EMBL" id="JAATVY010000015">
    <property type="protein sequence ID" value="NJC72066.1"/>
    <property type="molecule type" value="Genomic_DNA"/>
</dbReference>
<feature type="transmembrane region" description="Helical" evidence="7">
    <location>
        <begin position="381"/>
        <end position="402"/>
    </location>
</feature>
<evidence type="ECO:0000256" key="1">
    <source>
        <dbReference type="ARBA" id="ARBA00004651"/>
    </source>
</evidence>
<gene>
    <name evidence="9" type="ORF">HC031_20440</name>
</gene>
<dbReference type="PANTHER" id="PTHR30572">
    <property type="entry name" value="MEMBRANE COMPONENT OF TRANSPORTER-RELATED"/>
    <property type="match status" value="1"/>
</dbReference>
<keyword evidence="2" id="KW-1003">Cell membrane</keyword>
<comment type="caution">
    <text evidence="9">The sequence shown here is derived from an EMBL/GenBank/DDBJ whole genome shotgun (WGS) entry which is preliminary data.</text>
</comment>
<keyword evidence="10" id="KW-1185">Reference proteome</keyword>
<keyword evidence="3 7" id="KW-0812">Transmembrane</keyword>
<dbReference type="Proteomes" id="UP000722989">
    <property type="component" value="Unassembled WGS sequence"/>
</dbReference>
<comment type="similarity">
    <text evidence="6">Belongs to the ABC-4 integral membrane protein family.</text>
</comment>
<evidence type="ECO:0000256" key="4">
    <source>
        <dbReference type="ARBA" id="ARBA00022989"/>
    </source>
</evidence>
<dbReference type="Pfam" id="PF02687">
    <property type="entry name" value="FtsX"/>
    <property type="match status" value="1"/>
</dbReference>
<dbReference type="InterPro" id="IPR003838">
    <property type="entry name" value="ABC3_permease_C"/>
</dbReference>
<evidence type="ECO:0000313" key="9">
    <source>
        <dbReference type="EMBL" id="NJC72066.1"/>
    </source>
</evidence>
<dbReference type="InterPro" id="IPR050250">
    <property type="entry name" value="Macrolide_Exporter_MacB"/>
</dbReference>
<evidence type="ECO:0000259" key="8">
    <source>
        <dbReference type="Pfam" id="PF02687"/>
    </source>
</evidence>
<dbReference type="PANTHER" id="PTHR30572:SF4">
    <property type="entry name" value="ABC TRANSPORTER PERMEASE YTRF"/>
    <property type="match status" value="1"/>
</dbReference>